<organism evidence="1 2">
    <name type="scientific">Olea europaea subsp. europaea</name>
    <dbReference type="NCBI Taxonomy" id="158383"/>
    <lineage>
        <taxon>Eukaryota</taxon>
        <taxon>Viridiplantae</taxon>
        <taxon>Streptophyta</taxon>
        <taxon>Embryophyta</taxon>
        <taxon>Tracheophyta</taxon>
        <taxon>Spermatophyta</taxon>
        <taxon>Magnoliopsida</taxon>
        <taxon>eudicotyledons</taxon>
        <taxon>Gunneridae</taxon>
        <taxon>Pentapetalae</taxon>
        <taxon>asterids</taxon>
        <taxon>lamiids</taxon>
        <taxon>Lamiales</taxon>
        <taxon>Oleaceae</taxon>
        <taxon>Oleeae</taxon>
        <taxon>Olea</taxon>
    </lineage>
</organism>
<reference evidence="1 2" key="1">
    <citation type="submission" date="2019-12" db="EMBL/GenBank/DDBJ databases">
        <authorList>
            <person name="Alioto T."/>
            <person name="Alioto T."/>
            <person name="Gomez Garrido J."/>
        </authorList>
    </citation>
    <scope>NUCLEOTIDE SEQUENCE [LARGE SCALE GENOMIC DNA]</scope>
</reference>
<keyword evidence="2" id="KW-1185">Reference proteome</keyword>
<comment type="caution">
    <text evidence="1">The sequence shown here is derived from an EMBL/GenBank/DDBJ whole genome shotgun (WGS) entry which is preliminary data.</text>
</comment>
<proteinExistence type="predicted"/>
<dbReference type="AlphaFoldDB" id="A0A8S0TQP8"/>
<gene>
    <name evidence="1" type="ORF">OLEA9_A115010</name>
</gene>
<protein>
    <submittedName>
        <fullName evidence="1">Uncharacterized protein</fullName>
    </submittedName>
</protein>
<evidence type="ECO:0000313" key="2">
    <source>
        <dbReference type="Proteomes" id="UP000594638"/>
    </source>
</evidence>
<dbReference type="Gramene" id="OE9A115010T1">
    <property type="protein sequence ID" value="OE9A115010C1"/>
    <property type="gene ID" value="OE9A115010"/>
</dbReference>
<accession>A0A8S0TQP8</accession>
<sequence>MGDIPVTRVEMDQRLDDLTAWIEELHQLFLPVGTPNVRGSMSDSRRTSEYNYCPEREQVNLVEPKAIDEEEDTEVKDEYVGVEFVVEKCVKRLTLVLLNPFIT</sequence>
<dbReference type="Proteomes" id="UP000594638">
    <property type="component" value="Unassembled WGS sequence"/>
</dbReference>
<evidence type="ECO:0000313" key="1">
    <source>
        <dbReference type="EMBL" id="CAA3007441.1"/>
    </source>
</evidence>
<dbReference type="EMBL" id="CACTIH010007275">
    <property type="protein sequence ID" value="CAA3007441.1"/>
    <property type="molecule type" value="Genomic_DNA"/>
</dbReference>
<name>A0A8S0TQP8_OLEEU</name>